<dbReference type="GO" id="GO:0016832">
    <property type="term" value="F:aldehyde-lyase activity"/>
    <property type="evidence" value="ECO:0007669"/>
    <property type="project" value="TreeGrafter"/>
</dbReference>
<dbReference type="PANTHER" id="PTHR30502:SF0">
    <property type="entry name" value="PHOSPHOENOLPYRUVATE CARBOXYLASE FAMILY PROTEIN"/>
    <property type="match status" value="1"/>
</dbReference>
<organism evidence="5 6">
    <name type="scientific">Sulfitobacter delicatus</name>
    <dbReference type="NCBI Taxonomy" id="218672"/>
    <lineage>
        <taxon>Bacteria</taxon>
        <taxon>Pseudomonadati</taxon>
        <taxon>Pseudomonadota</taxon>
        <taxon>Alphaproteobacteria</taxon>
        <taxon>Rhodobacterales</taxon>
        <taxon>Roseobacteraceae</taxon>
        <taxon>Sulfitobacter</taxon>
    </lineage>
</organism>
<protein>
    <submittedName>
        <fullName evidence="5">4-hydroxy-2-oxoheptanedioate aldolase</fullName>
    </submittedName>
</protein>
<dbReference type="OrthoDB" id="9802624at2"/>
<dbReference type="Proteomes" id="UP000199399">
    <property type="component" value="Unassembled WGS sequence"/>
</dbReference>
<name>A0A1G7MFT3_9RHOB</name>
<dbReference type="Pfam" id="PF03328">
    <property type="entry name" value="HpcH_HpaI"/>
    <property type="match status" value="1"/>
</dbReference>
<evidence type="ECO:0000256" key="1">
    <source>
        <dbReference type="ARBA" id="ARBA00005568"/>
    </source>
</evidence>
<sequence>MKHAENKFLAAIRSGQKQLGLWVSLSDGYAAEVVAHAGYDWVMLDMEHAPSDMKSVLGQLQAFSGSETTAMVRPDWNDAVKVKRLMDLGAPGLLFPMVQTPDEARAAVAACRYPPRGVRGVAGLNRANRFGRIEDYYDQVENQTAILIQLETRAAVENAAGFAEVEGIDGIFFGPADIGADMGHLGQTMHPEIWDLIRPAAKLLIDKGIPVGTLVTDPNFAAELLNEGFTFVACGTDAGLLARGADALRAQVRDKISKT</sequence>
<evidence type="ECO:0000256" key="3">
    <source>
        <dbReference type="ARBA" id="ARBA00023239"/>
    </source>
</evidence>
<dbReference type="InterPro" id="IPR015813">
    <property type="entry name" value="Pyrv/PenolPyrv_kinase-like_dom"/>
</dbReference>
<dbReference type="GO" id="GO:0005737">
    <property type="term" value="C:cytoplasm"/>
    <property type="evidence" value="ECO:0007669"/>
    <property type="project" value="TreeGrafter"/>
</dbReference>
<dbReference type="InterPro" id="IPR040442">
    <property type="entry name" value="Pyrv_kinase-like_dom_sf"/>
</dbReference>
<dbReference type="InterPro" id="IPR005000">
    <property type="entry name" value="Aldolase/citrate-lyase_domain"/>
</dbReference>
<comment type="similarity">
    <text evidence="1">Belongs to the HpcH/HpaI aldolase family.</text>
</comment>
<dbReference type="AlphaFoldDB" id="A0A1G7MFT3"/>
<dbReference type="InterPro" id="IPR050251">
    <property type="entry name" value="HpcH-HpaI_aldolase"/>
</dbReference>
<keyword evidence="3" id="KW-0456">Lyase</keyword>
<accession>A0A1G7MFT3</accession>
<evidence type="ECO:0000259" key="4">
    <source>
        <dbReference type="Pfam" id="PF03328"/>
    </source>
</evidence>
<dbReference type="EMBL" id="FNBP01000002">
    <property type="protein sequence ID" value="SDF60682.1"/>
    <property type="molecule type" value="Genomic_DNA"/>
</dbReference>
<evidence type="ECO:0000313" key="5">
    <source>
        <dbReference type="EMBL" id="SDF60682.1"/>
    </source>
</evidence>
<keyword evidence="6" id="KW-1185">Reference proteome</keyword>
<dbReference type="Gene3D" id="3.20.20.60">
    <property type="entry name" value="Phosphoenolpyruvate-binding domains"/>
    <property type="match status" value="1"/>
</dbReference>
<evidence type="ECO:0000256" key="2">
    <source>
        <dbReference type="ARBA" id="ARBA00022723"/>
    </source>
</evidence>
<proteinExistence type="inferred from homology"/>
<feature type="domain" description="HpcH/HpaI aldolase/citrate lyase" evidence="4">
    <location>
        <begin position="18"/>
        <end position="242"/>
    </location>
</feature>
<evidence type="ECO:0000313" key="6">
    <source>
        <dbReference type="Proteomes" id="UP000199399"/>
    </source>
</evidence>
<reference evidence="6" key="1">
    <citation type="submission" date="2016-10" db="EMBL/GenBank/DDBJ databases">
        <authorList>
            <person name="Varghese N."/>
            <person name="Submissions S."/>
        </authorList>
    </citation>
    <scope>NUCLEOTIDE SEQUENCE [LARGE SCALE GENOMIC DNA]</scope>
    <source>
        <strain evidence="6">DSM 16477</strain>
    </source>
</reference>
<dbReference type="SUPFAM" id="SSF51621">
    <property type="entry name" value="Phosphoenolpyruvate/pyruvate domain"/>
    <property type="match status" value="1"/>
</dbReference>
<dbReference type="GO" id="GO:0046872">
    <property type="term" value="F:metal ion binding"/>
    <property type="evidence" value="ECO:0007669"/>
    <property type="project" value="UniProtKB-KW"/>
</dbReference>
<dbReference type="PANTHER" id="PTHR30502">
    <property type="entry name" value="2-KETO-3-DEOXY-L-RHAMNONATE ALDOLASE"/>
    <property type="match status" value="1"/>
</dbReference>
<keyword evidence="2" id="KW-0479">Metal-binding</keyword>
<dbReference type="STRING" id="218672.SAMN04489759_102552"/>
<gene>
    <name evidence="5" type="ORF">SAMN04489759_102552</name>
</gene>
<dbReference type="RefSeq" id="WP_093740131.1">
    <property type="nucleotide sequence ID" value="NZ_FNBP01000002.1"/>
</dbReference>